<name>A0AAN9Z0R7_9ORTH</name>
<organism evidence="2 3">
    <name type="scientific">Gryllus longicercus</name>
    <dbReference type="NCBI Taxonomy" id="2509291"/>
    <lineage>
        <taxon>Eukaryota</taxon>
        <taxon>Metazoa</taxon>
        <taxon>Ecdysozoa</taxon>
        <taxon>Arthropoda</taxon>
        <taxon>Hexapoda</taxon>
        <taxon>Insecta</taxon>
        <taxon>Pterygota</taxon>
        <taxon>Neoptera</taxon>
        <taxon>Polyneoptera</taxon>
        <taxon>Orthoptera</taxon>
        <taxon>Ensifera</taxon>
        <taxon>Gryllidea</taxon>
        <taxon>Grylloidea</taxon>
        <taxon>Gryllidae</taxon>
        <taxon>Gryllinae</taxon>
        <taxon>Gryllus</taxon>
    </lineage>
</organism>
<sequence length="204" mass="23999">MAAKRDRLLELLQPEPSWRRGHLFALYLRWMAFKVPTQPVFSSHRKQREMAAKRDRLLELLQPEPSWRRGHLFALYLRWMAFMGAHSGPRPRRLSPMQWAMRALIGFLHALTIYFLLGEWLELFLNSKDINDYISKAGVCLTSTCAAFNNFHAVFNAYRLRKIIDALDSYVMAIEEPYIDSSSTLSPVIVYMKKMDNIIYWCVH</sequence>
<dbReference type="AlphaFoldDB" id="A0AAN9Z0R7"/>
<protein>
    <submittedName>
        <fullName evidence="2">Uncharacterized protein</fullName>
    </submittedName>
</protein>
<dbReference type="Proteomes" id="UP001378592">
    <property type="component" value="Unassembled WGS sequence"/>
</dbReference>
<evidence type="ECO:0000256" key="1">
    <source>
        <dbReference type="SAM" id="Phobius"/>
    </source>
</evidence>
<keyword evidence="1" id="KW-1133">Transmembrane helix</keyword>
<keyword evidence="1" id="KW-0472">Membrane</keyword>
<gene>
    <name evidence="2" type="ORF">R5R35_013026</name>
</gene>
<keyword evidence="3" id="KW-1185">Reference proteome</keyword>
<feature type="transmembrane region" description="Helical" evidence="1">
    <location>
        <begin position="133"/>
        <end position="155"/>
    </location>
</feature>
<accession>A0AAN9Z0R7</accession>
<evidence type="ECO:0000313" key="2">
    <source>
        <dbReference type="EMBL" id="KAK7793810.1"/>
    </source>
</evidence>
<evidence type="ECO:0000313" key="3">
    <source>
        <dbReference type="Proteomes" id="UP001378592"/>
    </source>
</evidence>
<reference evidence="2 3" key="1">
    <citation type="submission" date="2024-03" db="EMBL/GenBank/DDBJ databases">
        <title>The genome assembly and annotation of the cricket Gryllus longicercus Weissman &amp; Gray.</title>
        <authorList>
            <person name="Szrajer S."/>
            <person name="Gray D."/>
            <person name="Ylla G."/>
        </authorList>
    </citation>
    <scope>NUCLEOTIDE SEQUENCE [LARGE SCALE GENOMIC DNA]</scope>
    <source>
        <strain evidence="2">DAG 2021-001</strain>
        <tissue evidence="2">Whole body minus gut</tissue>
    </source>
</reference>
<proteinExistence type="predicted"/>
<dbReference type="EMBL" id="JAZDUA010000360">
    <property type="protein sequence ID" value="KAK7793810.1"/>
    <property type="molecule type" value="Genomic_DNA"/>
</dbReference>
<feature type="transmembrane region" description="Helical" evidence="1">
    <location>
        <begin position="99"/>
        <end position="121"/>
    </location>
</feature>
<comment type="caution">
    <text evidence="2">The sequence shown here is derived from an EMBL/GenBank/DDBJ whole genome shotgun (WGS) entry which is preliminary data.</text>
</comment>
<keyword evidence="1" id="KW-0812">Transmembrane</keyword>